<comment type="function">
    <text evidence="11">Mannosyltransferase involved in glycosylphosphatidylinositol-anchor biosynthesis.</text>
</comment>
<evidence type="ECO:0000256" key="7">
    <source>
        <dbReference type="ARBA" id="ARBA00022692"/>
    </source>
</evidence>
<evidence type="ECO:0000313" key="13">
    <source>
        <dbReference type="EMBL" id="LAC23213.1"/>
    </source>
</evidence>
<feature type="transmembrane region" description="Helical" evidence="11">
    <location>
        <begin position="465"/>
        <end position="482"/>
    </location>
</feature>
<keyword evidence="4 11" id="KW-0337">GPI-anchor biosynthesis</keyword>
<accession>A0A6A7FYQ5</accession>
<keyword evidence="6 11" id="KW-0808">Transferase</keyword>
<dbReference type="PANTHER" id="PTHR12468">
    <property type="entry name" value="GPI MANNOSYLTRANSFERASE 2"/>
    <property type="match status" value="1"/>
</dbReference>
<evidence type="ECO:0000256" key="8">
    <source>
        <dbReference type="ARBA" id="ARBA00022824"/>
    </source>
</evidence>
<dbReference type="EMBL" id="IACT01003998">
    <property type="protein sequence ID" value="LAC23213.1"/>
    <property type="molecule type" value="mRNA"/>
</dbReference>
<comment type="caution">
    <text evidence="11">Lacks conserved residue(s) required for the propagation of feature annotation.</text>
</comment>
<dbReference type="PANTHER" id="PTHR12468:SF2">
    <property type="entry name" value="GPI MANNOSYLTRANSFERASE 2"/>
    <property type="match status" value="1"/>
</dbReference>
<evidence type="ECO:0000256" key="1">
    <source>
        <dbReference type="ARBA" id="ARBA00004477"/>
    </source>
</evidence>
<keyword evidence="7 11" id="KW-0812">Transmembrane</keyword>
<evidence type="ECO:0000256" key="4">
    <source>
        <dbReference type="ARBA" id="ARBA00022502"/>
    </source>
</evidence>
<dbReference type="UniPathway" id="UPA00196"/>
<dbReference type="GO" id="GO:0005789">
    <property type="term" value="C:endoplasmic reticulum membrane"/>
    <property type="evidence" value="ECO:0007669"/>
    <property type="project" value="UniProtKB-SubCell"/>
</dbReference>
<feature type="region of interest" description="Disordered" evidence="12">
    <location>
        <begin position="387"/>
        <end position="406"/>
    </location>
</feature>
<evidence type="ECO:0000256" key="12">
    <source>
        <dbReference type="SAM" id="MobiDB-lite"/>
    </source>
</evidence>
<dbReference type="AlphaFoldDB" id="A0A6A7FYQ5"/>
<protein>
    <recommendedName>
        <fullName evidence="11">GPI mannosyltransferase 2</fullName>
        <ecNumber evidence="11">2.4.1.-</ecNumber>
    </recommendedName>
</protein>
<name>A0A6A7FYQ5_9CRUS</name>
<dbReference type="GO" id="GO:0000009">
    <property type="term" value="F:alpha-1,6-mannosyltransferase activity"/>
    <property type="evidence" value="ECO:0007669"/>
    <property type="project" value="InterPro"/>
</dbReference>
<comment type="pathway">
    <text evidence="2 11">Glycolipid biosynthesis; glycosylphosphatidylinositol-anchor biosynthesis.</text>
</comment>
<keyword evidence="10 11" id="KW-0472">Membrane</keyword>
<evidence type="ECO:0000256" key="10">
    <source>
        <dbReference type="ARBA" id="ARBA00023136"/>
    </source>
</evidence>
<feature type="transmembrane region" description="Helical" evidence="11">
    <location>
        <begin position="439"/>
        <end position="458"/>
    </location>
</feature>
<reference evidence="13" key="1">
    <citation type="submission" date="2017-11" db="EMBL/GenBank/DDBJ databases">
        <title>The sensing device of the deep-sea amphipod.</title>
        <authorList>
            <person name="Kobayashi H."/>
            <person name="Nagahama T."/>
            <person name="Arai W."/>
            <person name="Sasagawa Y."/>
            <person name="Umeda M."/>
            <person name="Hayashi T."/>
            <person name="Nikaido I."/>
            <person name="Watanabe H."/>
            <person name="Oguri K."/>
            <person name="Kitazato H."/>
            <person name="Fujioka K."/>
            <person name="Kido Y."/>
            <person name="Takami H."/>
        </authorList>
    </citation>
    <scope>NUCLEOTIDE SEQUENCE</scope>
    <source>
        <tissue evidence="13">Whole body</tissue>
    </source>
</reference>
<evidence type="ECO:0000256" key="9">
    <source>
        <dbReference type="ARBA" id="ARBA00022989"/>
    </source>
</evidence>
<dbReference type="GO" id="GO:0006506">
    <property type="term" value="P:GPI anchor biosynthetic process"/>
    <property type="evidence" value="ECO:0007669"/>
    <property type="project" value="UniProtKB-UniPathway"/>
</dbReference>
<dbReference type="Pfam" id="PF04188">
    <property type="entry name" value="Mannosyl_trans2"/>
    <property type="match status" value="1"/>
</dbReference>
<feature type="transmembrane region" description="Helical" evidence="11">
    <location>
        <begin position="103"/>
        <end position="129"/>
    </location>
</feature>
<feature type="transmembrane region" description="Helical" evidence="11">
    <location>
        <begin position="244"/>
        <end position="272"/>
    </location>
</feature>
<sequence>MGKYYTLHEKIRNLAFASRAGLLLLQMISNWIIPDHEADAFRSPPDPNLSYGLSDNIVQQLFGGLIRWDAQYFIHIAEYGYTHENTLAFFPLYPLLVRYLAQIVYFPLQVILNYHSTIIVTAVVLNVYLFVKASELFYSLSRAVLHHEVLAYRAAILFCINPASIFFSAPYSESLFALLTFSALLNYERGGGWTAPAAFGLAAATRSNGLVNIGFVLYHKLQHCSTYYYKLRNARSSTSDQVSLVLVVLLTFNYTLVPLFVASFSVVVPFLLYQAWCYIKYCGDEASSALPPHLQSFVHANFLHSPESGEAEWCYAPIPFAYTHVQDKHWEVGLFRYYQLKQLPNFLLAVPIVLMIICHAALYFVDSPQVVWSLGIPHPRQLAAASLKRKTEEHESSGDDGACAAGGKEQGNGDDAALNGTSAGEQQQWCYSGVRAWKVFVYTVHGLAVCFFCLLFVNVQVTTRLVCSSCPVVYWFAAHVATSSSSSNTNSPSATRQKTPGKKLLPQKLLVPEPAQNLSKPFAVAFLSNFPQDFWGQVVISYFLLYFMLGTVMFSNFLPWT</sequence>
<dbReference type="EC" id="2.4.1.-" evidence="11"/>
<evidence type="ECO:0000256" key="6">
    <source>
        <dbReference type="ARBA" id="ARBA00022679"/>
    </source>
</evidence>
<evidence type="ECO:0000256" key="5">
    <source>
        <dbReference type="ARBA" id="ARBA00022676"/>
    </source>
</evidence>
<keyword evidence="8 11" id="KW-0256">Endoplasmic reticulum</keyword>
<feature type="transmembrane region" description="Helical" evidence="11">
    <location>
        <begin position="534"/>
        <end position="558"/>
    </location>
</feature>
<dbReference type="GO" id="GO:0004376">
    <property type="term" value="F:GPI mannosyltransferase activity"/>
    <property type="evidence" value="ECO:0007669"/>
    <property type="project" value="InterPro"/>
</dbReference>
<organism evidence="13">
    <name type="scientific">Hirondellea gigas</name>
    <dbReference type="NCBI Taxonomy" id="1518452"/>
    <lineage>
        <taxon>Eukaryota</taxon>
        <taxon>Metazoa</taxon>
        <taxon>Ecdysozoa</taxon>
        <taxon>Arthropoda</taxon>
        <taxon>Crustacea</taxon>
        <taxon>Multicrustacea</taxon>
        <taxon>Malacostraca</taxon>
        <taxon>Eumalacostraca</taxon>
        <taxon>Peracarida</taxon>
        <taxon>Amphipoda</taxon>
        <taxon>Amphilochidea</taxon>
        <taxon>Lysianassida</taxon>
        <taxon>Lysianassidira</taxon>
        <taxon>Lysianassoidea</taxon>
        <taxon>Lysianassidae</taxon>
        <taxon>Hirondellea</taxon>
    </lineage>
</organism>
<dbReference type="InterPro" id="IPR007315">
    <property type="entry name" value="PIG-V/Gpi18"/>
</dbReference>
<keyword evidence="9 11" id="KW-1133">Transmembrane helix</keyword>
<comment type="subcellular location">
    <subcellularLocation>
        <location evidence="1 11">Endoplasmic reticulum membrane</location>
        <topology evidence="1 11">Multi-pass membrane protein</topology>
    </subcellularLocation>
</comment>
<evidence type="ECO:0000256" key="2">
    <source>
        <dbReference type="ARBA" id="ARBA00004687"/>
    </source>
</evidence>
<feature type="transmembrane region" description="Helical" evidence="11">
    <location>
        <begin position="346"/>
        <end position="365"/>
    </location>
</feature>
<keyword evidence="5 11" id="KW-0328">Glycosyltransferase</keyword>
<comment type="similarity">
    <text evidence="3 11">Belongs to the PIGV family.</text>
</comment>
<evidence type="ECO:0000256" key="11">
    <source>
        <dbReference type="RuleBase" id="RU363112"/>
    </source>
</evidence>
<evidence type="ECO:0000256" key="3">
    <source>
        <dbReference type="ARBA" id="ARBA00008698"/>
    </source>
</evidence>
<feature type="transmembrane region" description="Helical" evidence="11">
    <location>
        <begin position="150"/>
        <end position="171"/>
    </location>
</feature>
<dbReference type="GO" id="GO:0031501">
    <property type="term" value="C:mannosyltransferase complex"/>
    <property type="evidence" value="ECO:0007669"/>
    <property type="project" value="TreeGrafter"/>
</dbReference>
<proteinExistence type="evidence at transcript level"/>